<evidence type="ECO:0000313" key="3">
    <source>
        <dbReference type="Proteomes" id="UP001162640"/>
    </source>
</evidence>
<evidence type="ECO:0000313" key="2">
    <source>
        <dbReference type="EMBL" id="GMH85984.1"/>
    </source>
</evidence>
<protein>
    <submittedName>
        <fullName evidence="2">Uncharacterized protein</fullName>
    </submittedName>
</protein>
<name>A0A9W7EMA8_9STRA</name>
<sequence>MSLLPPSSLTLTALQLRQSVQRFLHSSSKRIGEGEYECAISLLNELCVYVKSPENVTALRGDDGEEERGDDDEVETPQEKKVGSTPDEMPSQPNVSIASNVAADHWISQNVALEEFAKEYAWMRLFFVELAQHTLSTSNLGLRLRVFGGALLSTIDLITDIYKVGLGYLANPKEQGPQFLRVYSG</sequence>
<dbReference type="EMBL" id="BLQM01000368">
    <property type="protein sequence ID" value="GMH85984.1"/>
    <property type="molecule type" value="Genomic_DNA"/>
</dbReference>
<proteinExistence type="predicted"/>
<feature type="region of interest" description="Disordered" evidence="1">
    <location>
        <begin position="58"/>
        <end position="94"/>
    </location>
</feature>
<dbReference type="AlphaFoldDB" id="A0A9W7EMA8"/>
<evidence type="ECO:0000256" key="1">
    <source>
        <dbReference type="SAM" id="MobiDB-lite"/>
    </source>
</evidence>
<comment type="caution">
    <text evidence="2">The sequence shown here is derived from an EMBL/GenBank/DDBJ whole genome shotgun (WGS) entry which is preliminary data.</text>
</comment>
<organism evidence="2 3">
    <name type="scientific">Triparma laevis f. inornata</name>
    <dbReference type="NCBI Taxonomy" id="1714386"/>
    <lineage>
        <taxon>Eukaryota</taxon>
        <taxon>Sar</taxon>
        <taxon>Stramenopiles</taxon>
        <taxon>Ochrophyta</taxon>
        <taxon>Bolidophyceae</taxon>
        <taxon>Parmales</taxon>
        <taxon>Triparmaceae</taxon>
        <taxon>Triparma</taxon>
    </lineage>
</organism>
<reference evidence="3" key="1">
    <citation type="journal article" date="2023" name="Commun. Biol.">
        <title>Genome analysis of Parmales, the sister group of diatoms, reveals the evolutionary specialization of diatoms from phago-mixotrophs to photoautotrophs.</title>
        <authorList>
            <person name="Ban H."/>
            <person name="Sato S."/>
            <person name="Yoshikawa S."/>
            <person name="Yamada K."/>
            <person name="Nakamura Y."/>
            <person name="Ichinomiya M."/>
            <person name="Sato N."/>
            <person name="Blanc-Mathieu R."/>
            <person name="Endo H."/>
            <person name="Kuwata A."/>
            <person name="Ogata H."/>
        </authorList>
    </citation>
    <scope>NUCLEOTIDE SEQUENCE [LARGE SCALE GENOMIC DNA]</scope>
</reference>
<gene>
    <name evidence="2" type="ORF">TL16_g10399</name>
</gene>
<accession>A0A9W7EMA8</accession>
<dbReference type="Proteomes" id="UP001162640">
    <property type="component" value="Unassembled WGS sequence"/>
</dbReference>
<feature type="compositionally biased region" description="Acidic residues" evidence="1">
    <location>
        <begin position="63"/>
        <end position="76"/>
    </location>
</feature>